<dbReference type="EMBL" id="AMCV02000010">
    <property type="protein sequence ID" value="TDZ22540.1"/>
    <property type="molecule type" value="Genomic_DNA"/>
</dbReference>
<dbReference type="AlphaFoldDB" id="A0A484FX06"/>
<evidence type="ECO:0000313" key="3">
    <source>
        <dbReference type="Proteomes" id="UP000014480"/>
    </source>
</evidence>
<name>A0A484FX06_COLOR</name>
<proteinExistence type="predicted"/>
<feature type="compositionally biased region" description="Polar residues" evidence="1">
    <location>
        <begin position="106"/>
        <end position="115"/>
    </location>
</feature>
<accession>A0A484FX06</accession>
<keyword evidence="3" id="KW-1185">Reference proteome</keyword>
<comment type="caution">
    <text evidence="2">The sequence shown here is derived from an EMBL/GenBank/DDBJ whole genome shotgun (WGS) entry which is preliminary data.</text>
</comment>
<protein>
    <submittedName>
        <fullName evidence="2">Uncharacterized protein</fullName>
    </submittedName>
</protein>
<gene>
    <name evidence="2" type="ORF">Cob_v004538</name>
</gene>
<sequence>MPGVDQAGSVIFAPVFDETVGENHLSVNIAQGTACLLKERRGRCCVRSSYAVLKVPVSVSPATRAHSDPAPTYKPKRQVDSCRGRRRNPTNQSHRMFGFALARRSQGPQARQSPVSIKLTRAAERRFGA</sequence>
<reference evidence="3" key="2">
    <citation type="journal article" date="2019" name="Mol. Plant Microbe Interact.">
        <title>Genome sequence resources for four phytopathogenic fungi from the Colletotrichum orbiculare species complex.</title>
        <authorList>
            <person name="Gan P."/>
            <person name="Tsushima A."/>
            <person name="Narusaka M."/>
            <person name="Narusaka Y."/>
            <person name="Takano Y."/>
            <person name="Kubo Y."/>
            <person name="Shirasu K."/>
        </authorList>
    </citation>
    <scope>GENOME REANNOTATION</scope>
    <source>
        <strain evidence="3">104-T / ATCC 96160 / CBS 514.97 / LARS 414 / MAFF 240422</strain>
    </source>
</reference>
<feature type="region of interest" description="Disordered" evidence="1">
    <location>
        <begin position="61"/>
        <end position="129"/>
    </location>
</feature>
<evidence type="ECO:0000256" key="1">
    <source>
        <dbReference type="SAM" id="MobiDB-lite"/>
    </source>
</evidence>
<evidence type="ECO:0000313" key="2">
    <source>
        <dbReference type="EMBL" id="TDZ22540.1"/>
    </source>
</evidence>
<reference evidence="3" key="1">
    <citation type="journal article" date="2013" name="New Phytol.">
        <title>Comparative genomic and transcriptomic analyses reveal the hemibiotrophic stage shift of Colletotrichum fungi.</title>
        <authorList>
            <person name="Gan P."/>
            <person name="Ikeda K."/>
            <person name="Irieda H."/>
            <person name="Narusaka M."/>
            <person name="O'Connell R.J."/>
            <person name="Narusaka Y."/>
            <person name="Takano Y."/>
            <person name="Kubo Y."/>
            <person name="Shirasu K."/>
        </authorList>
    </citation>
    <scope>NUCLEOTIDE SEQUENCE [LARGE SCALE GENOMIC DNA]</scope>
    <source>
        <strain evidence="3">104-T / ATCC 96160 / CBS 514.97 / LARS 414 / MAFF 240422</strain>
    </source>
</reference>
<organism evidence="2 3">
    <name type="scientific">Colletotrichum orbiculare (strain 104-T / ATCC 96160 / CBS 514.97 / LARS 414 / MAFF 240422)</name>
    <name type="common">Cucumber anthracnose fungus</name>
    <name type="synonym">Colletotrichum lagenarium</name>
    <dbReference type="NCBI Taxonomy" id="1213857"/>
    <lineage>
        <taxon>Eukaryota</taxon>
        <taxon>Fungi</taxon>
        <taxon>Dikarya</taxon>
        <taxon>Ascomycota</taxon>
        <taxon>Pezizomycotina</taxon>
        <taxon>Sordariomycetes</taxon>
        <taxon>Hypocreomycetidae</taxon>
        <taxon>Glomerellales</taxon>
        <taxon>Glomerellaceae</taxon>
        <taxon>Colletotrichum</taxon>
        <taxon>Colletotrichum orbiculare species complex</taxon>
    </lineage>
</organism>
<dbReference type="Proteomes" id="UP000014480">
    <property type="component" value="Unassembled WGS sequence"/>
</dbReference>